<protein>
    <submittedName>
        <fullName evidence="1">Uncharacterized protein</fullName>
    </submittedName>
</protein>
<dbReference type="EMBL" id="GBRH01198853">
    <property type="protein sequence ID" value="JAD99042.1"/>
    <property type="molecule type" value="Transcribed_RNA"/>
</dbReference>
<dbReference type="AlphaFoldDB" id="A0A0A9ESP5"/>
<organism evidence="1">
    <name type="scientific">Arundo donax</name>
    <name type="common">Giant reed</name>
    <name type="synonym">Donax arundinaceus</name>
    <dbReference type="NCBI Taxonomy" id="35708"/>
    <lineage>
        <taxon>Eukaryota</taxon>
        <taxon>Viridiplantae</taxon>
        <taxon>Streptophyta</taxon>
        <taxon>Embryophyta</taxon>
        <taxon>Tracheophyta</taxon>
        <taxon>Spermatophyta</taxon>
        <taxon>Magnoliopsida</taxon>
        <taxon>Liliopsida</taxon>
        <taxon>Poales</taxon>
        <taxon>Poaceae</taxon>
        <taxon>PACMAD clade</taxon>
        <taxon>Arundinoideae</taxon>
        <taxon>Arundineae</taxon>
        <taxon>Arundo</taxon>
    </lineage>
</organism>
<evidence type="ECO:0000313" key="1">
    <source>
        <dbReference type="EMBL" id="JAD99042.1"/>
    </source>
</evidence>
<sequence length="68" mass="8084">MYFSLQNNRTVVGLHTITHIILMFTKNHIRNHRSFDNAFKVNNVWDNSLIAIAKFCNPKMFYRAMIEP</sequence>
<reference evidence="1" key="2">
    <citation type="journal article" date="2015" name="Data Brief">
        <title>Shoot transcriptome of the giant reed, Arundo donax.</title>
        <authorList>
            <person name="Barrero R.A."/>
            <person name="Guerrero F.D."/>
            <person name="Moolhuijzen P."/>
            <person name="Goolsby J.A."/>
            <person name="Tidwell J."/>
            <person name="Bellgard S.E."/>
            <person name="Bellgard M.I."/>
        </authorList>
    </citation>
    <scope>NUCLEOTIDE SEQUENCE</scope>
    <source>
        <tissue evidence="1">Shoot tissue taken approximately 20 cm above the soil surface</tissue>
    </source>
</reference>
<proteinExistence type="predicted"/>
<reference evidence="1" key="1">
    <citation type="submission" date="2014-09" db="EMBL/GenBank/DDBJ databases">
        <authorList>
            <person name="Magalhaes I.L.F."/>
            <person name="Oliveira U."/>
            <person name="Santos F.R."/>
            <person name="Vidigal T.H.D.A."/>
            <person name="Brescovit A.D."/>
            <person name="Santos A.J."/>
        </authorList>
    </citation>
    <scope>NUCLEOTIDE SEQUENCE</scope>
    <source>
        <tissue evidence="1">Shoot tissue taken approximately 20 cm above the soil surface</tissue>
    </source>
</reference>
<accession>A0A0A9ESP5</accession>
<name>A0A0A9ESP5_ARUDO</name>